<keyword evidence="1" id="KW-0328">Glycosyltransferase</keyword>
<dbReference type="Pfam" id="PF13692">
    <property type="entry name" value="Glyco_trans_1_4"/>
    <property type="match status" value="1"/>
</dbReference>
<dbReference type="Gene3D" id="3.40.50.2000">
    <property type="entry name" value="Glycogen Phosphorylase B"/>
    <property type="match status" value="2"/>
</dbReference>
<evidence type="ECO:0000313" key="4">
    <source>
        <dbReference type="EMBL" id="MCP2164264.1"/>
    </source>
</evidence>
<dbReference type="GO" id="GO:0016757">
    <property type="term" value="F:glycosyltransferase activity"/>
    <property type="evidence" value="ECO:0007669"/>
    <property type="project" value="UniProtKB-KW"/>
</dbReference>
<dbReference type="EMBL" id="JAMTCK010000002">
    <property type="protein sequence ID" value="MCP2164264.1"/>
    <property type="molecule type" value="Genomic_DNA"/>
</dbReference>
<evidence type="ECO:0000256" key="2">
    <source>
        <dbReference type="ARBA" id="ARBA00022679"/>
    </source>
</evidence>
<organism evidence="4 5">
    <name type="scientific">Goodfellowiella coeruleoviolacea</name>
    <dbReference type="NCBI Taxonomy" id="334858"/>
    <lineage>
        <taxon>Bacteria</taxon>
        <taxon>Bacillati</taxon>
        <taxon>Actinomycetota</taxon>
        <taxon>Actinomycetes</taxon>
        <taxon>Pseudonocardiales</taxon>
        <taxon>Pseudonocardiaceae</taxon>
        <taxon>Goodfellowiella</taxon>
    </lineage>
</organism>
<dbReference type="AlphaFoldDB" id="A0AAE3GBY1"/>
<evidence type="ECO:0000256" key="1">
    <source>
        <dbReference type="ARBA" id="ARBA00022676"/>
    </source>
</evidence>
<dbReference type="SUPFAM" id="SSF53756">
    <property type="entry name" value="UDP-Glycosyltransferase/glycogen phosphorylase"/>
    <property type="match status" value="1"/>
</dbReference>
<proteinExistence type="predicted"/>
<comment type="caution">
    <text evidence="4">The sequence shown here is derived from an EMBL/GenBank/DDBJ whole genome shotgun (WGS) entry which is preliminary data.</text>
</comment>
<dbReference type="InterPro" id="IPR028098">
    <property type="entry name" value="Glyco_trans_4-like_N"/>
</dbReference>
<name>A0AAE3GBY1_9PSEU</name>
<evidence type="ECO:0000313" key="5">
    <source>
        <dbReference type="Proteomes" id="UP001206128"/>
    </source>
</evidence>
<dbReference type="PANTHER" id="PTHR12526:SF636">
    <property type="entry name" value="BLL3647 PROTEIN"/>
    <property type="match status" value="1"/>
</dbReference>
<dbReference type="CDD" id="cd03811">
    <property type="entry name" value="GT4_GT28_WabH-like"/>
    <property type="match status" value="1"/>
</dbReference>
<protein>
    <submittedName>
        <fullName evidence="4">Glycosyltransferase involved in cell wall bisynthesis</fullName>
    </submittedName>
</protein>
<accession>A0AAE3GBY1</accession>
<dbReference type="RefSeq" id="WP_253767729.1">
    <property type="nucleotide sequence ID" value="NZ_JAMTCK010000002.1"/>
</dbReference>
<evidence type="ECO:0000259" key="3">
    <source>
        <dbReference type="Pfam" id="PF13439"/>
    </source>
</evidence>
<gene>
    <name evidence="4" type="ORF">LX83_001104</name>
</gene>
<keyword evidence="5" id="KW-1185">Reference proteome</keyword>
<dbReference type="PANTHER" id="PTHR12526">
    <property type="entry name" value="GLYCOSYLTRANSFERASE"/>
    <property type="match status" value="1"/>
</dbReference>
<reference evidence="4" key="1">
    <citation type="submission" date="2022-06" db="EMBL/GenBank/DDBJ databases">
        <title>Genomic Encyclopedia of Archaeal and Bacterial Type Strains, Phase II (KMG-II): from individual species to whole genera.</title>
        <authorList>
            <person name="Goeker M."/>
        </authorList>
    </citation>
    <scope>NUCLEOTIDE SEQUENCE</scope>
    <source>
        <strain evidence="4">DSM 43935</strain>
    </source>
</reference>
<sequence>MSARRLLFVADSLDVGGAERVLVGLAGSLTRRGHQVTIAASVGGSLVDEARRVGADVRVLGQQLVKRRVDLAFANGLRALLHQRPVDLVHTHMYASSIAAVLATLSSGPPVVVHEHSEAGWRGARERAICQWAYRRVGAVIGVSEQIRRRLLDVDRVPPDKVHVVRNSLPALTPPAAGAPLPRPAGPLVGVVARLQPEKGVQVFLRAAARLAARFPTAGFVVVGEGRQRAALERLAADLRVPVTFLGFRADAPALVAQLDLLVVPSFSEGTPLVVLEAMAAGVPLVATAVGGIPSQVRHEVHALLVPPGDEVALAEAGARLLGDRALATRLGAAARLRWRREFSGVAIPELVEGIYDSVLDSWTRRAALR</sequence>
<dbReference type="Pfam" id="PF13439">
    <property type="entry name" value="Glyco_transf_4"/>
    <property type="match status" value="1"/>
</dbReference>
<keyword evidence="2" id="KW-0808">Transferase</keyword>
<feature type="domain" description="Glycosyltransferase subfamily 4-like N-terminal" evidence="3">
    <location>
        <begin position="15"/>
        <end position="167"/>
    </location>
</feature>
<dbReference type="Proteomes" id="UP001206128">
    <property type="component" value="Unassembled WGS sequence"/>
</dbReference>